<keyword evidence="6" id="KW-1185">Reference proteome</keyword>
<dbReference type="AlphaFoldDB" id="A0A813XV46"/>
<dbReference type="OrthoDB" id="10070871at2759"/>
<feature type="compositionally biased region" description="Polar residues" evidence="1">
    <location>
        <begin position="76"/>
        <end position="94"/>
    </location>
</feature>
<dbReference type="EMBL" id="CAJNOK010002984">
    <property type="protein sequence ID" value="CAF0883149.1"/>
    <property type="molecule type" value="Genomic_DNA"/>
</dbReference>
<feature type="compositionally biased region" description="Low complexity" evidence="1">
    <location>
        <begin position="59"/>
        <end position="75"/>
    </location>
</feature>
<dbReference type="EMBL" id="CAJOBC010001186">
    <property type="protein sequence ID" value="CAF3662133.1"/>
    <property type="molecule type" value="Genomic_DNA"/>
</dbReference>
<name>A0A813XV46_9BILA</name>
<reference evidence="2" key="1">
    <citation type="submission" date="2021-02" db="EMBL/GenBank/DDBJ databases">
        <authorList>
            <person name="Nowell W R."/>
        </authorList>
    </citation>
    <scope>NUCLEOTIDE SEQUENCE</scope>
</reference>
<dbReference type="Proteomes" id="UP000682733">
    <property type="component" value="Unassembled WGS sequence"/>
</dbReference>
<feature type="region of interest" description="Disordered" evidence="1">
    <location>
        <begin position="49"/>
        <end position="99"/>
    </location>
</feature>
<evidence type="ECO:0000313" key="2">
    <source>
        <dbReference type="EMBL" id="CAF0875213.1"/>
    </source>
</evidence>
<gene>
    <name evidence="2" type="ORF">GPM918_LOCUS7312</name>
    <name evidence="3" type="ORF">OVA965_LOCUS8728</name>
    <name evidence="4" type="ORF">SRO942_LOCUS7312</name>
    <name evidence="5" type="ORF">TMI583_LOCUS8724</name>
</gene>
<dbReference type="Proteomes" id="UP000677228">
    <property type="component" value="Unassembled WGS sequence"/>
</dbReference>
<organism evidence="2 6">
    <name type="scientific">Didymodactylos carnosus</name>
    <dbReference type="NCBI Taxonomy" id="1234261"/>
    <lineage>
        <taxon>Eukaryota</taxon>
        <taxon>Metazoa</taxon>
        <taxon>Spiralia</taxon>
        <taxon>Gnathifera</taxon>
        <taxon>Rotifera</taxon>
        <taxon>Eurotatoria</taxon>
        <taxon>Bdelloidea</taxon>
        <taxon>Philodinida</taxon>
        <taxon>Philodinidae</taxon>
        <taxon>Didymodactylos</taxon>
    </lineage>
</organism>
<evidence type="ECO:0000313" key="4">
    <source>
        <dbReference type="EMBL" id="CAF3662133.1"/>
    </source>
</evidence>
<dbReference type="Proteomes" id="UP000663829">
    <property type="component" value="Unassembled WGS sequence"/>
</dbReference>
<dbReference type="EMBL" id="CAJOBA010002985">
    <property type="protein sequence ID" value="CAF3666580.1"/>
    <property type="molecule type" value="Genomic_DNA"/>
</dbReference>
<evidence type="ECO:0000313" key="5">
    <source>
        <dbReference type="EMBL" id="CAF3666580.1"/>
    </source>
</evidence>
<protein>
    <submittedName>
        <fullName evidence="2">Uncharacterized protein</fullName>
    </submittedName>
</protein>
<dbReference type="Proteomes" id="UP000681722">
    <property type="component" value="Unassembled WGS sequence"/>
</dbReference>
<evidence type="ECO:0000313" key="3">
    <source>
        <dbReference type="EMBL" id="CAF0883149.1"/>
    </source>
</evidence>
<comment type="caution">
    <text evidence="2">The sequence shown here is derived from an EMBL/GenBank/DDBJ whole genome shotgun (WGS) entry which is preliminary data.</text>
</comment>
<sequence length="199" mass="21455">MEIAMDDTTSLSSLNSADFILIGKEPKLQVAAGGGSTDLEKNMAEILNESTDSSQFEKTLVVTPPTSLPSSPDDTAQNSGDNNTTPIGSMNDSNQFEEHQKKLNEHEINIDNNDDTSSIASSTAGDLTRPIQNARPYLGNSVLFHGVTYLGSASINAPRSEEELNRNMAILNEQSKMSIEVTLCVPDSAEGLVRKKPIR</sequence>
<evidence type="ECO:0000256" key="1">
    <source>
        <dbReference type="SAM" id="MobiDB-lite"/>
    </source>
</evidence>
<dbReference type="EMBL" id="CAJNOQ010001186">
    <property type="protein sequence ID" value="CAF0875213.1"/>
    <property type="molecule type" value="Genomic_DNA"/>
</dbReference>
<accession>A0A813XV46</accession>
<evidence type="ECO:0000313" key="6">
    <source>
        <dbReference type="Proteomes" id="UP000663829"/>
    </source>
</evidence>
<proteinExistence type="predicted"/>